<proteinExistence type="predicted"/>
<organism evidence="1 2">
    <name type="scientific">Dentiscutata erythropus</name>
    <dbReference type="NCBI Taxonomy" id="1348616"/>
    <lineage>
        <taxon>Eukaryota</taxon>
        <taxon>Fungi</taxon>
        <taxon>Fungi incertae sedis</taxon>
        <taxon>Mucoromycota</taxon>
        <taxon>Glomeromycotina</taxon>
        <taxon>Glomeromycetes</taxon>
        <taxon>Diversisporales</taxon>
        <taxon>Gigasporaceae</taxon>
        <taxon>Dentiscutata</taxon>
    </lineage>
</organism>
<gene>
    <name evidence="1" type="ORF">DERYTH_LOCUS21762</name>
</gene>
<evidence type="ECO:0000313" key="1">
    <source>
        <dbReference type="EMBL" id="CAG8792787.1"/>
    </source>
</evidence>
<dbReference type="AlphaFoldDB" id="A0A9N9JRW2"/>
<protein>
    <submittedName>
        <fullName evidence="1">9626_t:CDS:1</fullName>
    </submittedName>
</protein>
<comment type="caution">
    <text evidence="1">The sequence shown here is derived from an EMBL/GenBank/DDBJ whole genome shotgun (WGS) entry which is preliminary data.</text>
</comment>
<feature type="non-terminal residue" evidence="1">
    <location>
        <position position="56"/>
    </location>
</feature>
<name>A0A9N9JRW2_9GLOM</name>
<dbReference type="EMBL" id="CAJVPY010028509">
    <property type="protein sequence ID" value="CAG8792787.1"/>
    <property type="molecule type" value="Genomic_DNA"/>
</dbReference>
<feature type="non-terminal residue" evidence="1">
    <location>
        <position position="1"/>
    </location>
</feature>
<dbReference type="Proteomes" id="UP000789405">
    <property type="component" value="Unassembled WGS sequence"/>
</dbReference>
<reference evidence="1" key="1">
    <citation type="submission" date="2021-06" db="EMBL/GenBank/DDBJ databases">
        <authorList>
            <person name="Kallberg Y."/>
            <person name="Tangrot J."/>
            <person name="Rosling A."/>
        </authorList>
    </citation>
    <scope>NUCLEOTIDE SEQUENCE</scope>
    <source>
        <strain evidence="1">MA453B</strain>
    </source>
</reference>
<keyword evidence="2" id="KW-1185">Reference proteome</keyword>
<sequence length="56" mass="6272">SQLGLELIVLIEDNIVSTSMDDITLPKNLNKIQKNIIIKQLPLLFNDSIAKINVKV</sequence>
<evidence type="ECO:0000313" key="2">
    <source>
        <dbReference type="Proteomes" id="UP000789405"/>
    </source>
</evidence>
<accession>A0A9N9JRW2</accession>